<dbReference type="PROSITE" id="PS50932">
    <property type="entry name" value="HTH_LACI_2"/>
    <property type="match status" value="1"/>
</dbReference>
<dbReference type="Gene3D" id="3.40.50.2300">
    <property type="match status" value="2"/>
</dbReference>
<dbReference type="SUPFAM" id="SSF47413">
    <property type="entry name" value="lambda repressor-like DNA-binding domains"/>
    <property type="match status" value="1"/>
</dbReference>
<evidence type="ECO:0000313" key="7">
    <source>
        <dbReference type="Proteomes" id="UP000028492"/>
    </source>
</evidence>
<dbReference type="Proteomes" id="UP000028492">
    <property type="component" value="Chromosome"/>
</dbReference>
<evidence type="ECO:0000256" key="1">
    <source>
        <dbReference type="ARBA" id="ARBA00023015"/>
    </source>
</evidence>
<dbReference type="SMART" id="SM00354">
    <property type="entry name" value="HTH_LACI"/>
    <property type="match status" value="1"/>
</dbReference>
<dbReference type="InterPro" id="IPR028082">
    <property type="entry name" value="Peripla_BP_I"/>
</dbReference>
<protein>
    <submittedName>
        <fullName evidence="6">Uncharacterized protein</fullName>
    </submittedName>
</protein>
<reference evidence="6 7" key="1">
    <citation type="journal article" date="2014" name="J. Biotechnol.">
        <title>Complete genome sequence of the actinobacterium Amycolatopsis japonica MG417-CF17(T) (=DSM 44213T) producing (S,S)-N,N'-ethylenediaminedisuccinic acid.</title>
        <authorList>
            <person name="Stegmann E."/>
            <person name="Albersmeier A."/>
            <person name="Spohn M."/>
            <person name="Gert H."/>
            <person name="Weber T."/>
            <person name="Wohlleben W."/>
            <person name="Kalinowski J."/>
            <person name="Ruckert C."/>
        </authorList>
    </citation>
    <scope>NUCLEOTIDE SEQUENCE [LARGE SCALE GENOMIC DNA]</scope>
    <source>
        <strain evidence="7">MG417-CF17 (DSM 44213)</strain>
    </source>
</reference>
<dbReference type="Pfam" id="PF00356">
    <property type="entry name" value="LacI"/>
    <property type="match status" value="1"/>
</dbReference>
<sequence length="329" mass="34555">MSLAKVAREAGVAVSTVSRYVKGELNVASETARRIDAALAAEGHPPVRKQVTGLSLGLVVPSLDNPYFSTLADAVVDAAATDGVDVLTTLTGSSPSRERAAVERLMRVPDVGGLIYLGMNTTNEAFTSRLAGDFPVVFLDEYVEAAGPRIAHVTANSFGGAYQATTHLLSQGHRRIAHVGGPAGLRTADQREAGYRAALKSHGVEVDEAMIVRGAFSSAFGMNFFAHMARTGAAPTAVFTASDIAAVGLLEAARRAGVSVPEDLSVIGCDGITLGEWTSPRLTTVAQPTEQMARKAVDEITRLAAGRDPADHVLSMRLVVRESTQEYPA</sequence>
<dbReference type="STRING" id="208439.AJAP_12135"/>
<dbReference type="Pfam" id="PF13377">
    <property type="entry name" value="Peripla_BP_3"/>
    <property type="match status" value="1"/>
</dbReference>
<proteinExistence type="predicted"/>
<gene>
    <name evidence="6" type="ORF">AJAP_12135</name>
</gene>
<keyword evidence="1" id="KW-0805">Transcription regulation</keyword>
<keyword evidence="2" id="KW-0238">DNA-binding</keyword>
<dbReference type="PROSITE" id="PS50943">
    <property type="entry name" value="HTH_CROC1"/>
    <property type="match status" value="1"/>
</dbReference>
<dbReference type="eggNOG" id="COG1609">
    <property type="taxonomic scope" value="Bacteria"/>
</dbReference>
<evidence type="ECO:0000256" key="3">
    <source>
        <dbReference type="ARBA" id="ARBA00023163"/>
    </source>
</evidence>
<dbReference type="InterPro" id="IPR000843">
    <property type="entry name" value="HTH_LacI"/>
</dbReference>
<dbReference type="PANTHER" id="PTHR30146">
    <property type="entry name" value="LACI-RELATED TRANSCRIPTIONAL REPRESSOR"/>
    <property type="match status" value="1"/>
</dbReference>
<evidence type="ECO:0000256" key="2">
    <source>
        <dbReference type="ARBA" id="ARBA00023125"/>
    </source>
</evidence>
<dbReference type="InterPro" id="IPR010982">
    <property type="entry name" value="Lambda_DNA-bd_dom_sf"/>
</dbReference>
<accession>A0A075US27</accession>
<dbReference type="GO" id="GO:0000976">
    <property type="term" value="F:transcription cis-regulatory region binding"/>
    <property type="evidence" value="ECO:0007669"/>
    <property type="project" value="TreeGrafter"/>
</dbReference>
<dbReference type="KEGG" id="aja:AJAP_12135"/>
<keyword evidence="7" id="KW-1185">Reference proteome</keyword>
<dbReference type="InterPro" id="IPR001387">
    <property type="entry name" value="Cro/C1-type_HTH"/>
</dbReference>
<organism evidence="6 7">
    <name type="scientific">Amycolatopsis japonica</name>
    <dbReference type="NCBI Taxonomy" id="208439"/>
    <lineage>
        <taxon>Bacteria</taxon>
        <taxon>Bacillati</taxon>
        <taxon>Actinomycetota</taxon>
        <taxon>Actinomycetes</taxon>
        <taxon>Pseudonocardiales</taxon>
        <taxon>Pseudonocardiaceae</taxon>
        <taxon>Amycolatopsis</taxon>
        <taxon>Amycolatopsis japonica group</taxon>
    </lineage>
</organism>
<feature type="domain" description="HTH cro/C1-type" evidence="5">
    <location>
        <begin position="1"/>
        <end position="39"/>
    </location>
</feature>
<evidence type="ECO:0000259" key="4">
    <source>
        <dbReference type="PROSITE" id="PS50932"/>
    </source>
</evidence>
<feature type="domain" description="HTH lacI-type" evidence="4">
    <location>
        <begin position="1"/>
        <end position="38"/>
    </location>
</feature>
<evidence type="ECO:0000259" key="5">
    <source>
        <dbReference type="PROSITE" id="PS50943"/>
    </source>
</evidence>
<dbReference type="CDD" id="cd06267">
    <property type="entry name" value="PBP1_LacI_sugar_binding-like"/>
    <property type="match status" value="1"/>
</dbReference>
<dbReference type="GO" id="GO:0003700">
    <property type="term" value="F:DNA-binding transcription factor activity"/>
    <property type="evidence" value="ECO:0007669"/>
    <property type="project" value="TreeGrafter"/>
</dbReference>
<dbReference type="Gene3D" id="1.10.260.40">
    <property type="entry name" value="lambda repressor-like DNA-binding domains"/>
    <property type="match status" value="1"/>
</dbReference>
<dbReference type="AlphaFoldDB" id="A0A075US27"/>
<dbReference type="EMBL" id="CP008953">
    <property type="protein sequence ID" value="AIG75309.1"/>
    <property type="molecule type" value="Genomic_DNA"/>
</dbReference>
<dbReference type="PANTHER" id="PTHR30146:SF153">
    <property type="entry name" value="LACTOSE OPERON REPRESSOR"/>
    <property type="match status" value="1"/>
</dbReference>
<name>A0A075US27_9PSEU</name>
<dbReference type="SUPFAM" id="SSF53822">
    <property type="entry name" value="Periplasmic binding protein-like I"/>
    <property type="match status" value="1"/>
</dbReference>
<evidence type="ECO:0000313" key="6">
    <source>
        <dbReference type="EMBL" id="AIG75309.1"/>
    </source>
</evidence>
<dbReference type="CDD" id="cd01392">
    <property type="entry name" value="HTH_LacI"/>
    <property type="match status" value="1"/>
</dbReference>
<dbReference type="RefSeq" id="WP_038510722.1">
    <property type="nucleotide sequence ID" value="NZ_CP008953.1"/>
</dbReference>
<dbReference type="HOGENOM" id="CLU_037628_6_1_11"/>
<dbReference type="InterPro" id="IPR046335">
    <property type="entry name" value="LacI/GalR-like_sensor"/>
</dbReference>
<keyword evidence="3" id="KW-0804">Transcription</keyword>